<dbReference type="VEuPathDB" id="GiardiaDB:SS50377_26341"/>
<organism evidence="7">
    <name type="scientific">Spironucleus salmonicida</name>
    <dbReference type="NCBI Taxonomy" id="348837"/>
    <lineage>
        <taxon>Eukaryota</taxon>
        <taxon>Metamonada</taxon>
        <taxon>Diplomonadida</taxon>
        <taxon>Hexamitidae</taxon>
        <taxon>Hexamitinae</taxon>
        <taxon>Spironucleus</taxon>
    </lineage>
</organism>
<gene>
    <name evidence="7" type="ORF">SS50377_12191</name>
    <name evidence="8" type="ORF">SS50377_26341</name>
</gene>
<feature type="active site" evidence="5">
    <location>
        <position position="449"/>
    </location>
</feature>
<evidence type="ECO:0000256" key="5">
    <source>
        <dbReference type="PROSITE-ProRule" id="PRU10015"/>
    </source>
</evidence>
<dbReference type="CDD" id="cd02440">
    <property type="entry name" value="AdoMet_MTases"/>
    <property type="match status" value="1"/>
</dbReference>
<dbReference type="SUPFAM" id="SSF53335">
    <property type="entry name" value="S-adenosyl-L-methionine-dependent methyltransferases"/>
    <property type="match status" value="1"/>
</dbReference>
<evidence type="ECO:0000313" key="9">
    <source>
        <dbReference type="Proteomes" id="UP000018208"/>
    </source>
</evidence>
<dbReference type="GO" id="GO:0003723">
    <property type="term" value="F:RNA binding"/>
    <property type="evidence" value="ECO:0007669"/>
    <property type="project" value="TreeGrafter"/>
</dbReference>
<keyword evidence="9" id="KW-1185">Reference proteome</keyword>
<evidence type="ECO:0000256" key="1">
    <source>
        <dbReference type="ARBA" id="ARBA00022603"/>
    </source>
</evidence>
<feature type="region of interest" description="Disordered" evidence="6">
    <location>
        <begin position="86"/>
        <end position="106"/>
    </location>
</feature>
<dbReference type="OrthoDB" id="10250660at2759"/>
<name>V6LVR0_9EUKA</name>
<accession>V6LVR0</accession>
<dbReference type="Gene3D" id="3.40.50.150">
    <property type="entry name" value="Vaccinia Virus protein VP39"/>
    <property type="match status" value="1"/>
</dbReference>
<dbReference type="Gene3D" id="2.40.50.1070">
    <property type="match status" value="1"/>
</dbReference>
<reference evidence="8" key="2">
    <citation type="submission" date="2020-12" db="EMBL/GenBank/DDBJ databases">
        <title>New Spironucleus salmonicida genome in near-complete chromosomes.</title>
        <authorList>
            <person name="Xu F."/>
            <person name="Kurt Z."/>
            <person name="Jimenez-Gonzalez A."/>
            <person name="Astvaldsson A."/>
            <person name="Andersson J.O."/>
            <person name="Svard S.G."/>
        </authorList>
    </citation>
    <scope>NUCLEOTIDE SEQUENCE</scope>
    <source>
        <strain evidence="8">ATCC 50377</strain>
    </source>
</reference>
<dbReference type="EMBL" id="KI546035">
    <property type="protein sequence ID" value="EST47791.1"/>
    <property type="molecule type" value="Genomic_DNA"/>
</dbReference>
<dbReference type="PROSITE" id="PS01230">
    <property type="entry name" value="TRMA_1"/>
    <property type="match status" value="1"/>
</dbReference>
<feature type="binding site" evidence="4">
    <location>
        <position position="422"/>
    </location>
    <ligand>
        <name>S-adenosyl-L-methionine</name>
        <dbReference type="ChEBI" id="CHEBI:59789"/>
    </ligand>
</feature>
<dbReference type="InterPro" id="IPR045850">
    <property type="entry name" value="TRM2_met"/>
</dbReference>
<protein>
    <submittedName>
        <fullName evidence="7">23S rRNA (Uracil-5-)-methyltransferase RumA</fullName>
    </submittedName>
</protein>
<comment type="similarity">
    <text evidence="4">Belongs to the class I-like SAM-binding methyltransferase superfamily. RNA M5U methyltransferase family.</text>
</comment>
<dbReference type="PROSITE" id="PS51687">
    <property type="entry name" value="SAM_MT_RNA_M5U"/>
    <property type="match status" value="1"/>
</dbReference>
<reference evidence="7 8" key="1">
    <citation type="journal article" date="2014" name="PLoS Genet.">
        <title>The Genome of Spironucleus salmonicida Highlights a Fish Pathogen Adapted to Fluctuating Environments.</title>
        <authorList>
            <person name="Xu F."/>
            <person name="Jerlstrom-Hultqvist J."/>
            <person name="Einarsson E."/>
            <person name="Astvaldsson A."/>
            <person name="Svard S.G."/>
            <person name="Andersson J.O."/>
        </authorList>
    </citation>
    <scope>NUCLEOTIDE SEQUENCE</scope>
    <source>
        <strain evidence="8">ATCC 50377</strain>
    </source>
</reference>
<evidence type="ECO:0000313" key="8">
    <source>
        <dbReference type="EMBL" id="KAH0572132.1"/>
    </source>
</evidence>
<dbReference type="InterPro" id="IPR030390">
    <property type="entry name" value="MeTrfase_TrmA_AS"/>
</dbReference>
<dbReference type="PANTHER" id="PTHR45904:SF2">
    <property type="entry name" value="TRNA (URACIL-5-)-METHYLTRANSFERASE HOMOLOG A"/>
    <property type="match status" value="1"/>
</dbReference>
<dbReference type="GO" id="GO:0032259">
    <property type="term" value="P:methylation"/>
    <property type="evidence" value="ECO:0007669"/>
    <property type="project" value="UniProtKB-KW"/>
</dbReference>
<comment type="caution">
    <text evidence="4">Lacks conserved residue(s) required for the propagation of feature annotation.</text>
</comment>
<keyword evidence="1 4" id="KW-0489">Methyltransferase</keyword>
<keyword evidence="3 4" id="KW-0949">S-adenosyl-L-methionine</keyword>
<keyword evidence="2 4" id="KW-0808">Transferase</keyword>
<evidence type="ECO:0000256" key="6">
    <source>
        <dbReference type="SAM" id="MobiDB-lite"/>
    </source>
</evidence>
<dbReference type="InterPro" id="IPR010280">
    <property type="entry name" value="U5_MeTrfase_fam"/>
</dbReference>
<feature type="active site" description="Nucleophile" evidence="4">
    <location>
        <position position="449"/>
    </location>
</feature>
<dbReference type="PANTHER" id="PTHR45904">
    <property type="entry name" value="TRNA (URACIL-5-)-METHYLTRANSFERASE"/>
    <property type="match status" value="1"/>
</dbReference>
<dbReference type="EMBL" id="AUWU02000006">
    <property type="protein sequence ID" value="KAH0572132.1"/>
    <property type="molecule type" value="Genomic_DNA"/>
</dbReference>
<feature type="binding site" evidence="4">
    <location>
        <position position="334"/>
    </location>
    <ligand>
        <name>S-adenosyl-L-methionine</name>
        <dbReference type="ChEBI" id="CHEBI:59789"/>
    </ligand>
</feature>
<evidence type="ECO:0000256" key="3">
    <source>
        <dbReference type="ARBA" id="ARBA00022691"/>
    </source>
</evidence>
<evidence type="ECO:0000313" key="7">
    <source>
        <dbReference type="EMBL" id="EST47791.1"/>
    </source>
</evidence>
<dbReference type="InterPro" id="IPR029063">
    <property type="entry name" value="SAM-dependent_MTases_sf"/>
</dbReference>
<dbReference type="Proteomes" id="UP000018208">
    <property type="component" value="Unassembled WGS sequence"/>
</dbReference>
<dbReference type="AlphaFoldDB" id="V6LVR0"/>
<dbReference type="GO" id="GO:0008173">
    <property type="term" value="F:RNA methyltransferase activity"/>
    <property type="evidence" value="ECO:0007669"/>
    <property type="project" value="InterPro"/>
</dbReference>
<evidence type="ECO:0000256" key="4">
    <source>
        <dbReference type="PROSITE-ProRule" id="PRU01024"/>
    </source>
</evidence>
<dbReference type="GO" id="GO:0006396">
    <property type="term" value="P:RNA processing"/>
    <property type="evidence" value="ECO:0007669"/>
    <property type="project" value="InterPro"/>
</dbReference>
<dbReference type="Pfam" id="PF05958">
    <property type="entry name" value="tRNA_U5-meth_tr"/>
    <property type="match status" value="1"/>
</dbReference>
<sequence length="507" mass="57442">MVSGLHILNPGKFIKPSKFKQLLQLQEINPSQIQFNITQNAFIELIFADFESAQQAKSKLETIMNYKNEPYRTNLFEDFVPTEKIIRPRKQPKQQDTESSEESVQFPPSSAFFCAPYYSPENDKDELLQKQRQIRNQIKSQFVRIIKGQTLTTHKMPNTAKQQDFKQSPEYLQDHNHKSIIYQMPEIINSPVLYNYRTKSEFAIQGQKIGAICRKNEDKFIFSAAETRKTRIHAKQVSDICEYLEGKMSETASGNIVFRCAGEVVGDEFVVKEILLKIDVDEEISLDELQAKFPALKSLILNCGLDVKTHPFQASIQQELFGMKFTIYENSFFQSNIASAVQIFEYIQKQISGSAKTLLDCCCGSGVIGAVIKQMRPEIEVTGIDICEESIAAARNFKHIKYVCGAIEDNLELLDVDFVVIDPPRSGIHPKVLKSLRGGSLKQILYVSCNPKSLGKDLFQLCALSGGKVKETMPFRVCSVKAFNAFPGCEHVETVVQLERIVDESEL</sequence>
<evidence type="ECO:0000256" key="2">
    <source>
        <dbReference type="ARBA" id="ARBA00022679"/>
    </source>
</evidence>
<proteinExistence type="inferred from homology"/>
<feature type="binding site" evidence="4">
    <location>
        <position position="385"/>
    </location>
    <ligand>
        <name>S-adenosyl-L-methionine</name>
        <dbReference type="ChEBI" id="CHEBI:59789"/>
    </ligand>
</feature>